<dbReference type="EMBL" id="FRAG01000003">
    <property type="protein sequence ID" value="SHJ57413.1"/>
    <property type="molecule type" value="Genomic_DNA"/>
</dbReference>
<evidence type="ECO:0000256" key="2">
    <source>
        <dbReference type="ARBA" id="ARBA00022614"/>
    </source>
</evidence>
<evidence type="ECO:0000256" key="5">
    <source>
        <dbReference type="SAM" id="SignalP"/>
    </source>
</evidence>
<dbReference type="PANTHER" id="PTHR46652">
    <property type="entry name" value="LEUCINE-RICH REPEAT AND IQ DOMAIN-CONTAINING PROTEIN 1-RELATED"/>
    <property type="match status" value="1"/>
</dbReference>
<evidence type="ECO:0000256" key="4">
    <source>
        <dbReference type="ARBA" id="ARBA00022737"/>
    </source>
</evidence>
<dbReference type="Pfam" id="PF12799">
    <property type="entry name" value="LRR_4"/>
    <property type="match status" value="2"/>
</dbReference>
<dbReference type="InterPro" id="IPR003591">
    <property type="entry name" value="Leu-rich_rpt_typical-subtyp"/>
</dbReference>
<dbReference type="InterPro" id="IPR001611">
    <property type="entry name" value="Leu-rich_rpt"/>
</dbReference>
<dbReference type="InterPro" id="IPR032675">
    <property type="entry name" value="LRR_dom_sf"/>
</dbReference>
<evidence type="ECO:0000313" key="7">
    <source>
        <dbReference type="EMBL" id="SHJ57413.1"/>
    </source>
</evidence>
<dbReference type="STRING" id="1121301.SAMN02745912_00361"/>
<feature type="chain" id="PRO_5012522674" evidence="5">
    <location>
        <begin position="24"/>
        <end position="374"/>
    </location>
</feature>
<keyword evidence="4" id="KW-0677">Repeat</keyword>
<dbReference type="SUPFAM" id="SSF52058">
    <property type="entry name" value="L domain-like"/>
    <property type="match status" value="1"/>
</dbReference>
<dbReference type="Pfam" id="PF13205">
    <property type="entry name" value="Big_5"/>
    <property type="match status" value="1"/>
</dbReference>
<dbReference type="AlphaFoldDB" id="A0A1M6KES4"/>
<feature type="domain" description="SbsA Ig-like" evidence="6">
    <location>
        <begin position="29"/>
        <end position="119"/>
    </location>
</feature>
<gene>
    <name evidence="7" type="ORF">SAMN02745912_00361</name>
</gene>
<evidence type="ECO:0000259" key="6">
    <source>
        <dbReference type="Pfam" id="PF13205"/>
    </source>
</evidence>
<dbReference type="PANTHER" id="PTHR46652:SF3">
    <property type="entry name" value="LEUCINE-RICH REPEAT-CONTAINING PROTEIN 9"/>
    <property type="match status" value="1"/>
</dbReference>
<proteinExistence type="inferred from homology"/>
<reference evidence="7 8" key="1">
    <citation type="submission" date="2016-11" db="EMBL/GenBank/DDBJ databases">
        <authorList>
            <person name="Jaros S."/>
            <person name="Januszkiewicz K."/>
            <person name="Wedrychowicz H."/>
        </authorList>
    </citation>
    <scope>NUCLEOTIDE SEQUENCE [LARGE SCALE GENOMIC DNA]</scope>
    <source>
        <strain evidence="7 8">DSM 15212</strain>
    </source>
</reference>
<accession>A0A1M6KES4</accession>
<protein>
    <submittedName>
        <fullName evidence="7">Leucine Rich repeat-containing protein</fullName>
    </submittedName>
</protein>
<dbReference type="SMART" id="SM00369">
    <property type="entry name" value="LRR_TYP"/>
    <property type="match status" value="4"/>
</dbReference>
<name>A0A1M6KES4_PARC5</name>
<sequence length="374" mass="41892">MKKAKVIIITLIMVLAATLSVNAVELPSKTDISIEKTWTIEFNMEVDESTVNTNNIYITDSKGGVVDSIVKLRKDKRSVYIIPRENYDYGETYCIHINNKVRSTSGNYLREKVEMEFTTISINHPPEVINEIEDIIVKEGEVITLDLNTIFSDPDGDSLIFGATLGDLYDNIFRYTANKDIDMDRILLVASDGEAVAKYEFNIILNKIINFGDRNIEAAVRDAIDKPGGVVYVEDVKNITELAVNKKGVCDLEGIQYLTGLKSLQLAFNNIEDISLLKNLVNLESLDLRVNSIEDISVVRKLVNLTSLELGYNKISNISYLGNLDKLVELDISYNKIEDISALSSIAGNLEILIFIGNDIKDFSPIDDYINKNN</sequence>
<dbReference type="RefSeq" id="WP_073146676.1">
    <property type="nucleotide sequence ID" value="NZ_FRAG01000003.1"/>
</dbReference>
<dbReference type="InterPro" id="IPR032812">
    <property type="entry name" value="SbsA_Ig"/>
</dbReference>
<keyword evidence="8" id="KW-1185">Reference proteome</keyword>
<dbReference type="Gene3D" id="3.80.10.10">
    <property type="entry name" value="Ribonuclease Inhibitor"/>
    <property type="match status" value="1"/>
</dbReference>
<dbReference type="Gene3D" id="2.60.40.1220">
    <property type="match status" value="1"/>
</dbReference>
<organism evidence="7 8">
    <name type="scientific">Paramaledivibacter caminithermalis (strain DSM 15212 / CIP 107654 / DViRD3)</name>
    <name type="common">Clostridium caminithermale</name>
    <dbReference type="NCBI Taxonomy" id="1121301"/>
    <lineage>
        <taxon>Bacteria</taxon>
        <taxon>Bacillati</taxon>
        <taxon>Bacillota</taxon>
        <taxon>Clostridia</taxon>
        <taxon>Peptostreptococcales</taxon>
        <taxon>Caminicellaceae</taxon>
        <taxon>Paramaledivibacter</taxon>
    </lineage>
</organism>
<feature type="signal peptide" evidence="5">
    <location>
        <begin position="1"/>
        <end position="23"/>
    </location>
</feature>
<dbReference type="PROSITE" id="PS51450">
    <property type="entry name" value="LRR"/>
    <property type="match status" value="4"/>
</dbReference>
<evidence type="ECO:0000313" key="8">
    <source>
        <dbReference type="Proteomes" id="UP000184465"/>
    </source>
</evidence>
<keyword evidence="2" id="KW-0433">Leucine-rich repeat</keyword>
<dbReference type="InterPro" id="IPR014755">
    <property type="entry name" value="Cu-Rt/internalin_Ig-like"/>
</dbReference>
<comment type="similarity">
    <text evidence="1">Belongs to the internalin family.</text>
</comment>
<dbReference type="Proteomes" id="UP000184465">
    <property type="component" value="Unassembled WGS sequence"/>
</dbReference>
<dbReference type="SMART" id="SM00365">
    <property type="entry name" value="LRR_SD22"/>
    <property type="match status" value="4"/>
</dbReference>
<keyword evidence="3 5" id="KW-0732">Signal</keyword>
<evidence type="ECO:0000256" key="1">
    <source>
        <dbReference type="ARBA" id="ARBA00009432"/>
    </source>
</evidence>
<evidence type="ECO:0000256" key="3">
    <source>
        <dbReference type="ARBA" id="ARBA00022729"/>
    </source>
</evidence>
<dbReference type="InterPro" id="IPR025875">
    <property type="entry name" value="Leu-rich_rpt_4"/>
</dbReference>
<dbReference type="InterPro" id="IPR050836">
    <property type="entry name" value="SDS22/Internalin_LRR"/>
</dbReference>